<protein>
    <recommendedName>
        <fullName evidence="5">Halobacterial output domain-containing protein</fullName>
    </recommendedName>
</protein>
<dbReference type="Proteomes" id="UP001231166">
    <property type="component" value="Chromosome"/>
</dbReference>
<dbReference type="RefSeq" id="WP_269591659.1">
    <property type="nucleotide sequence ID" value="NZ_CP130953.1"/>
</dbReference>
<dbReference type="EMBL" id="JAPWIS010000012">
    <property type="protein sequence ID" value="MCZ4586476.1"/>
    <property type="molecule type" value="Genomic_DNA"/>
</dbReference>
<proteinExistence type="predicted"/>
<reference evidence="1" key="1">
    <citation type="submission" date="2022-12" db="EMBL/GenBank/DDBJ databases">
        <authorList>
            <person name="Krivoruchko A.V."/>
            <person name="Elkin A."/>
        </authorList>
    </citation>
    <scope>NUCLEOTIDE SEQUENCE</scope>
    <source>
        <strain evidence="1">IEGM 249</strain>
    </source>
</reference>
<evidence type="ECO:0008006" key="5">
    <source>
        <dbReference type="Google" id="ProtNLM"/>
    </source>
</evidence>
<organism evidence="2 4">
    <name type="scientific">Rhodococcus opacus</name>
    <name type="common">Nocardia opaca</name>
    <dbReference type="NCBI Taxonomy" id="37919"/>
    <lineage>
        <taxon>Bacteria</taxon>
        <taxon>Bacillati</taxon>
        <taxon>Actinomycetota</taxon>
        <taxon>Actinomycetes</taxon>
        <taxon>Mycobacteriales</taxon>
        <taxon>Nocardiaceae</taxon>
        <taxon>Rhodococcus</taxon>
    </lineage>
</organism>
<name>A0AAX3Y953_RHOOP</name>
<keyword evidence="3" id="KW-1185">Reference proteome</keyword>
<gene>
    <name evidence="1" type="ORF">O4328_22805</name>
    <name evidence="2" type="ORF">Q5707_24455</name>
</gene>
<accession>A0AAX3Y953</accession>
<sequence length="92" mass="9892">MAEQSARLNGLTIAFDQRIDCAHQVIESLDVEENSLATLRDSDTSSTEPLGQSDLGRWVVSDWNLDGCGLVRHVDPSSGRVGVPVRTPKSAG</sequence>
<dbReference type="AlphaFoldDB" id="A0AAX3Y953"/>
<evidence type="ECO:0000313" key="4">
    <source>
        <dbReference type="Proteomes" id="UP001231166"/>
    </source>
</evidence>
<evidence type="ECO:0000313" key="3">
    <source>
        <dbReference type="Proteomes" id="UP001066327"/>
    </source>
</evidence>
<dbReference type="Proteomes" id="UP001066327">
    <property type="component" value="Unassembled WGS sequence"/>
</dbReference>
<evidence type="ECO:0000313" key="1">
    <source>
        <dbReference type="EMBL" id="MCZ4586476.1"/>
    </source>
</evidence>
<dbReference type="EMBL" id="CP130953">
    <property type="protein sequence ID" value="WLF45044.1"/>
    <property type="molecule type" value="Genomic_DNA"/>
</dbReference>
<reference evidence="2" key="2">
    <citation type="submission" date="2023-07" db="EMBL/GenBank/DDBJ databases">
        <title>Genomic analysis of Rhodococcus opacus VOC-14 with glycol ethers degradation activity.</title>
        <authorList>
            <person name="Narkevich D.A."/>
            <person name="Hlushen A.M."/>
            <person name="Akhremchuk A.E."/>
            <person name="Sikolenko M.A."/>
            <person name="Valentovich L.N."/>
        </authorList>
    </citation>
    <scope>NUCLEOTIDE SEQUENCE</scope>
    <source>
        <strain evidence="2">VOC-14</strain>
    </source>
</reference>
<evidence type="ECO:0000313" key="2">
    <source>
        <dbReference type="EMBL" id="WLF45044.1"/>
    </source>
</evidence>